<keyword evidence="3" id="KW-1185">Reference proteome</keyword>
<dbReference type="Pfam" id="PF05600">
    <property type="entry name" value="CDK5RAP3"/>
    <property type="match status" value="1"/>
</dbReference>
<gene>
    <name evidence="2" type="ORF">PACLA_8A062131</name>
</gene>
<dbReference type="InterPro" id="IPR008491">
    <property type="entry name" value="CDK5RAP3"/>
</dbReference>
<comment type="similarity">
    <text evidence="1">Belongs to the CDK5RAP3 family.</text>
</comment>
<comment type="caution">
    <text evidence="2">The sequence shown here is derived from an EMBL/GenBank/DDBJ whole genome shotgun (WGS) entry which is preliminary data.</text>
</comment>
<dbReference type="GO" id="GO:0007346">
    <property type="term" value="P:regulation of mitotic cell cycle"/>
    <property type="evidence" value="ECO:0007669"/>
    <property type="project" value="TreeGrafter"/>
</dbReference>
<reference evidence="2" key="1">
    <citation type="submission" date="2020-04" db="EMBL/GenBank/DDBJ databases">
        <authorList>
            <person name="Alioto T."/>
            <person name="Alioto T."/>
            <person name="Gomez Garrido J."/>
        </authorList>
    </citation>
    <scope>NUCLEOTIDE SEQUENCE</scope>
    <source>
        <strain evidence="2">A484AB</strain>
    </source>
</reference>
<dbReference type="PANTHER" id="PTHR14894">
    <property type="entry name" value="CDK5 REGULATORY SUBUNIT-ASSOCIATED PROTEIN 3"/>
    <property type="match status" value="1"/>
</dbReference>
<evidence type="ECO:0000313" key="3">
    <source>
        <dbReference type="Proteomes" id="UP001152795"/>
    </source>
</evidence>
<dbReference type="PANTHER" id="PTHR14894:SF0">
    <property type="entry name" value="CDK5 REGULATORY SUBUNIT-ASSOCIATED PROTEIN 3"/>
    <property type="match status" value="1"/>
</dbReference>
<evidence type="ECO:0000313" key="2">
    <source>
        <dbReference type="EMBL" id="CAB4017804.1"/>
    </source>
</evidence>
<dbReference type="OrthoDB" id="340432at2759"/>
<organism evidence="2 3">
    <name type="scientific">Paramuricea clavata</name>
    <name type="common">Red gorgonian</name>
    <name type="synonym">Violescent sea-whip</name>
    <dbReference type="NCBI Taxonomy" id="317549"/>
    <lineage>
        <taxon>Eukaryota</taxon>
        <taxon>Metazoa</taxon>
        <taxon>Cnidaria</taxon>
        <taxon>Anthozoa</taxon>
        <taxon>Octocorallia</taxon>
        <taxon>Malacalcyonacea</taxon>
        <taxon>Plexauridae</taxon>
        <taxon>Paramuricea</taxon>
    </lineage>
</organism>
<dbReference type="AlphaFoldDB" id="A0A6S7IFS5"/>
<sequence>MQNEGVSEQQSLPIDIYYNKLLEWLIDRRHCQSKWQDLALVIREKINEAIQDMPAVDEIMQLLSGSYINYFHCERIVELLKISESATRNIFGRYSSKRMKDWLEILQLYEADNVGLAEASHMLIRNVNYEIPSLKRQIAKSQQTQRDCTRKESEYALNANNFKDKYHHICKQMGISGTDIRQELLLLLKDLPTLYDDIRGKTARLTDILYYYAAFVDFISPRKDESERQSKELCPVICHIIEHGNTSVYQWKTGNIPTLIINPDQVNENTDNAESSEINWDITGETSKDEGAIDGINFGDNIDYGENIDFGENTETIDYGENIDFGAGNIDYGDEQTIDFGDNDISSEVKIEEDSGDDGIAQGNDALTMLDYPQTRNNYIDEILELQAFLDQRLKEMEDDTNILSSNQFQSSRDILQRQSRDSVQAMKNQVDDIDSLLTSVKIQNLFLIKASPRYVDRLTESLQHKLKLSEKMQASCKALAERRQEAATLQSELEPKLDVIVTKTKQLQKQISEEISKKYDNRIVNIMGEVNSI</sequence>
<evidence type="ECO:0000256" key="1">
    <source>
        <dbReference type="ARBA" id="ARBA00007478"/>
    </source>
</evidence>
<accession>A0A6S7IFS5</accession>
<protein>
    <submittedName>
        <fullName evidence="2">CDK5 regulatory subunit-associated 3-like isoform X1</fullName>
    </submittedName>
</protein>
<dbReference type="Proteomes" id="UP001152795">
    <property type="component" value="Unassembled WGS sequence"/>
</dbReference>
<name>A0A6S7IFS5_PARCT</name>
<dbReference type="EMBL" id="CACRXK020009713">
    <property type="protein sequence ID" value="CAB4017804.1"/>
    <property type="molecule type" value="Genomic_DNA"/>
</dbReference>
<proteinExistence type="inferred from homology"/>
<dbReference type="GO" id="GO:0012505">
    <property type="term" value="C:endomembrane system"/>
    <property type="evidence" value="ECO:0007669"/>
    <property type="project" value="TreeGrafter"/>
</dbReference>